<evidence type="ECO:0000259" key="3">
    <source>
        <dbReference type="Pfam" id="PF16680"/>
    </source>
</evidence>
<dbReference type="GO" id="GO:0004888">
    <property type="term" value="F:transmembrane signaling receptor activity"/>
    <property type="evidence" value="ECO:0007669"/>
    <property type="project" value="TreeGrafter"/>
</dbReference>
<dbReference type="InterPro" id="IPR013783">
    <property type="entry name" value="Ig-like_fold"/>
</dbReference>
<keyword evidence="2" id="KW-0812">Transmembrane</keyword>
<dbReference type="EMBL" id="RWIC01012257">
    <property type="protein sequence ID" value="TKC33245.1"/>
    <property type="molecule type" value="Genomic_DNA"/>
</dbReference>
<dbReference type="GO" id="GO:0045059">
    <property type="term" value="P:positive thymic T cell selection"/>
    <property type="evidence" value="ECO:0007669"/>
    <property type="project" value="TreeGrafter"/>
</dbReference>
<dbReference type="Gene3D" id="2.60.40.10">
    <property type="entry name" value="Immunoglobulins"/>
    <property type="match status" value="1"/>
</dbReference>
<dbReference type="AlphaFoldDB" id="A0A4U1EAP3"/>
<feature type="transmembrane region" description="Helical" evidence="2">
    <location>
        <begin position="104"/>
        <end position="129"/>
    </location>
</feature>
<feature type="non-terminal residue" evidence="4">
    <location>
        <position position="169"/>
    </location>
</feature>
<feature type="domain" description="CD3 gamma/delta subunit Ig-like" evidence="3">
    <location>
        <begin position="3"/>
        <end position="51"/>
    </location>
</feature>
<evidence type="ECO:0000313" key="5">
    <source>
        <dbReference type="Proteomes" id="UP000308365"/>
    </source>
</evidence>
<dbReference type="PANTHER" id="PTHR10570:SF8">
    <property type="entry name" value="T-CELL SURFACE GLYCOPROTEIN CD3 GAMMA CHAIN"/>
    <property type="match status" value="1"/>
</dbReference>
<comment type="caution">
    <text evidence="4">The sequence shown here is derived from an EMBL/GenBank/DDBJ whole genome shotgun (WGS) entry which is preliminary data.</text>
</comment>
<keyword evidence="2" id="KW-0472">Membrane</keyword>
<keyword evidence="1" id="KW-0393">Immunoglobulin domain</keyword>
<dbReference type="Proteomes" id="UP000308365">
    <property type="component" value="Unassembled WGS sequence"/>
</dbReference>
<dbReference type="InterPro" id="IPR032052">
    <property type="entry name" value="Ig_4"/>
</dbReference>
<dbReference type="GO" id="GO:0042105">
    <property type="term" value="C:alpha-beta T cell receptor complex"/>
    <property type="evidence" value="ECO:0007669"/>
    <property type="project" value="TreeGrafter"/>
</dbReference>
<dbReference type="GO" id="GO:0007166">
    <property type="term" value="P:cell surface receptor signaling pathway"/>
    <property type="evidence" value="ECO:0007669"/>
    <property type="project" value="TreeGrafter"/>
</dbReference>
<reference evidence="5" key="1">
    <citation type="journal article" date="2019" name="IScience">
        <title>Narwhal Genome Reveals Long-Term Low Genetic Diversity despite Current Large Abundance Size.</title>
        <authorList>
            <person name="Westbury M.V."/>
            <person name="Petersen B."/>
            <person name="Garde E."/>
            <person name="Heide-Jorgensen M.P."/>
            <person name="Lorenzen E.D."/>
        </authorList>
    </citation>
    <scope>NUCLEOTIDE SEQUENCE [LARGE SCALE GENOMIC DNA]</scope>
</reference>
<protein>
    <recommendedName>
        <fullName evidence="3">CD3 gamma/delta subunit Ig-like domain-containing protein</fullName>
    </recommendedName>
</protein>
<evidence type="ECO:0000313" key="4">
    <source>
        <dbReference type="EMBL" id="TKC33245.1"/>
    </source>
</evidence>
<dbReference type="Pfam" id="PF16680">
    <property type="entry name" value="Ig_4"/>
    <property type="match status" value="1"/>
</dbReference>
<dbReference type="InterPro" id="IPR036179">
    <property type="entry name" value="Ig-like_dom_sf"/>
</dbReference>
<dbReference type="InterPro" id="IPR015484">
    <property type="entry name" value="CD3_esu/gsu/dsu"/>
</dbReference>
<evidence type="ECO:0000256" key="2">
    <source>
        <dbReference type="SAM" id="Phobius"/>
    </source>
</evidence>
<gene>
    <name evidence="4" type="ORF">EI555_019537</name>
</gene>
<proteinExistence type="predicted"/>
<evidence type="ECO:0000256" key="1">
    <source>
        <dbReference type="ARBA" id="ARBA00023319"/>
    </source>
</evidence>
<organism evidence="4 5">
    <name type="scientific">Monodon monoceros</name>
    <name type="common">Narwhal</name>
    <name type="synonym">Ceratodon monodon</name>
    <dbReference type="NCBI Taxonomy" id="40151"/>
    <lineage>
        <taxon>Eukaryota</taxon>
        <taxon>Metazoa</taxon>
        <taxon>Chordata</taxon>
        <taxon>Craniata</taxon>
        <taxon>Vertebrata</taxon>
        <taxon>Euteleostomi</taxon>
        <taxon>Mammalia</taxon>
        <taxon>Eutheria</taxon>
        <taxon>Laurasiatheria</taxon>
        <taxon>Artiodactyla</taxon>
        <taxon>Whippomorpha</taxon>
        <taxon>Cetacea</taxon>
        <taxon>Odontoceti</taxon>
        <taxon>Monodontidae</taxon>
        <taxon>Monodon</taxon>
    </lineage>
</organism>
<keyword evidence="2" id="KW-1133">Transmembrane helix</keyword>
<dbReference type="SUPFAM" id="SSF48726">
    <property type="entry name" value="Immunoglobulin"/>
    <property type="match status" value="1"/>
</dbReference>
<sequence length="169" mass="18845">MNEKVIRWFKDEVEISPVNTSKKTWNLGSSAKDPRGIYWCQGSKSRSKPLQAIPLPYHPQREQSSALDRGIISGEKIPEQLSHLEGGLSFPFPTVCQNCIELNLATVSGFIFAEIVSIFLLAVGVYYIAGQEGVRQSRGKRMLLAESLLPTKIEPMEKTGLARVTDEHD</sequence>
<dbReference type="GO" id="GO:0009897">
    <property type="term" value="C:external side of plasma membrane"/>
    <property type="evidence" value="ECO:0007669"/>
    <property type="project" value="TreeGrafter"/>
</dbReference>
<name>A0A4U1EAP3_MONMO</name>
<accession>A0A4U1EAP3</accession>
<dbReference type="PANTHER" id="PTHR10570">
    <property type="entry name" value="T-CELL SURFACE GLYCOPROTEIN CD3 GAMMA CHAIN / DELTA CHAIN"/>
    <property type="match status" value="1"/>
</dbReference>